<sequence>NQYDAVLGLKNADIMLSKRPDFFIEFQADAKVNSVVGAKFEGAGIPILAIDVPVPGAPFMGVNNWQVALLGGNYMAKLIKEQWGGLDAADMIVLLQMPAGGDVTMLRSEGFAAALAEEFGPEVEEKIVRADGGMGQSEQAKAAMDDVLAAHPNAKKIALTSINEQTMAGAIASLQTSGRWDADDIIIITLGVDDLGKSQIREGLSDAGIAFFPESYGEYIIPAVLTMLEGKAVPPFIYIKNEVITKDNIDEWYPQ</sequence>
<dbReference type="PANTHER" id="PTHR46847">
    <property type="entry name" value="D-ALLOSE-BINDING PERIPLASMIC PROTEIN-RELATED"/>
    <property type="match status" value="1"/>
</dbReference>
<evidence type="ECO:0000259" key="4">
    <source>
        <dbReference type="Pfam" id="PF13407"/>
    </source>
</evidence>
<proteinExistence type="inferred from homology"/>
<evidence type="ECO:0000256" key="2">
    <source>
        <dbReference type="ARBA" id="ARBA00007639"/>
    </source>
</evidence>
<gene>
    <name evidence="5" type="ORF">LCGC14_2821510</name>
</gene>
<name>A0A0F8Z3K2_9ZZZZ</name>
<dbReference type="GO" id="GO:0030313">
    <property type="term" value="C:cell envelope"/>
    <property type="evidence" value="ECO:0007669"/>
    <property type="project" value="UniProtKB-SubCell"/>
</dbReference>
<dbReference type="Pfam" id="PF13407">
    <property type="entry name" value="Peripla_BP_4"/>
    <property type="match status" value="1"/>
</dbReference>
<feature type="non-terminal residue" evidence="5">
    <location>
        <position position="1"/>
    </location>
</feature>
<dbReference type="GO" id="GO:0030246">
    <property type="term" value="F:carbohydrate binding"/>
    <property type="evidence" value="ECO:0007669"/>
    <property type="project" value="UniProtKB-ARBA"/>
</dbReference>
<dbReference type="Gene3D" id="3.40.50.2300">
    <property type="match status" value="2"/>
</dbReference>
<accession>A0A0F8Z3K2</accession>
<organism evidence="5">
    <name type="scientific">marine sediment metagenome</name>
    <dbReference type="NCBI Taxonomy" id="412755"/>
    <lineage>
        <taxon>unclassified sequences</taxon>
        <taxon>metagenomes</taxon>
        <taxon>ecological metagenomes</taxon>
    </lineage>
</organism>
<dbReference type="AlphaFoldDB" id="A0A0F8Z3K2"/>
<keyword evidence="3" id="KW-0732">Signal</keyword>
<comment type="caution">
    <text evidence="5">The sequence shown here is derived from an EMBL/GenBank/DDBJ whole genome shotgun (WGS) entry which is preliminary data.</text>
</comment>
<dbReference type="PANTHER" id="PTHR46847:SF1">
    <property type="entry name" value="D-ALLOSE-BINDING PERIPLASMIC PROTEIN-RELATED"/>
    <property type="match status" value="1"/>
</dbReference>
<feature type="domain" description="Periplasmic binding protein" evidence="4">
    <location>
        <begin position="12"/>
        <end position="231"/>
    </location>
</feature>
<evidence type="ECO:0000256" key="1">
    <source>
        <dbReference type="ARBA" id="ARBA00004196"/>
    </source>
</evidence>
<dbReference type="SUPFAM" id="SSF53822">
    <property type="entry name" value="Periplasmic binding protein-like I"/>
    <property type="match status" value="1"/>
</dbReference>
<evidence type="ECO:0000256" key="3">
    <source>
        <dbReference type="ARBA" id="ARBA00022729"/>
    </source>
</evidence>
<dbReference type="EMBL" id="LAZR01053489">
    <property type="protein sequence ID" value="KKK80635.1"/>
    <property type="molecule type" value="Genomic_DNA"/>
</dbReference>
<protein>
    <recommendedName>
        <fullName evidence="4">Periplasmic binding protein domain-containing protein</fullName>
    </recommendedName>
</protein>
<reference evidence="5" key="1">
    <citation type="journal article" date="2015" name="Nature">
        <title>Complex archaea that bridge the gap between prokaryotes and eukaryotes.</title>
        <authorList>
            <person name="Spang A."/>
            <person name="Saw J.H."/>
            <person name="Jorgensen S.L."/>
            <person name="Zaremba-Niedzwiedzka K."/>
            <person name="Martijn J."/>
            <person name="Lind A.E."/>
            <person name="van Eijk R."/>
            <person name="Schleper C."/>
            <person name="Guy L."/>
            <person name="Ettema T.J."/>
        </authorList>
    </citation>
    <scope>NUCLEOTIDE SEQUENCE</scope>
</reference>
<comment type="similarity">
    <text evidence="2">Belongs to the bacterial solute-binding protein 2 family.</text>
</comment>
<dbReference type="InterPro" id="IPR028082">
    <property type="entry name" value="Peripla_BP_I"/>
</dbReference>
<dbReference type="InterPro" id="IPR025997">
    <property type="entry name" value="SBP_2_dom"/>
</dbReference>
<evidence type="ECO:0000313" key="5">
    <source>
        <dbReference type="EMBL" id="KKK80635.1"/>
    </source>
</evidence>
<comment type="subcellular location">
    <subcellularLocation>
        <location evidence="1">Cell envelope</location>
    </subcellularLocation>
</comment>